<protein>
    <recommendedName>
        <fullName evidence="8">Nucleoside triphosphate pyrophosphatase</fullName>
        <ecNumber evidence="8">3.6.1.9</ecNumber>
    </recommendedName>
    <alternativeName>
        <fullName evidence="8">Nucleotide pyrophosphatase</fullName>
        <shortName evidence="8">Nucleotide PPase</shortName>
    </alternativeName>
</protein>
<dbReference type="Gene3D" id="3.90.950.10">
    <property type="match status" value="1"/>
</dbReference>
<name>A0A2T5IVK5_9GAMM</name>
<dbReference type="EC" id="3.6.1.9" evidence="8"/>
<dbReference type="EMBL" id="QAON01000015">
    <property type="protein sequence ID" value="PTQ87923.1"/>
    <property type="molecule type" value="Genomic_DNA"/>
</dbReference>
<dbReference type="Proteomes" id="UP000244223">
    <property type="component" value="Unassembled WGS sequence"/>
</dbReference>
<dbReference type="GO" id="GO:0047429">
    <property type="term" value="F:nucleoside triphosphate diphosphatase activity"/>
    <property type="evidence" value="ECO:0007669"/>
    <property type="project" value="UniProtKB-EC"/>
</dbReference>
<dbReference type="PANTHER" id="PTHR43213:SF10">
    <property type="entry name" value="7-METHYL-GTP PYROPHOSPHATASE"/>
    <property type="match status" value="1"/>
</dbReference>
<dbReference type="GO" id="GO:0009117">
    <property type="term" value="P:nucleotide metabolic process"/>
    <property type="evidence" value="ECO:0007669"/>
    <property type="project" value="UniProtKB-KW"/>
</dbReference>
<evidence type="ECO:0000256" key="1">
    <source>
        <dbReference type="ARBA" id="ARBA00004496"/>
    </source>
</evidence>
<evidence type="ECO:0000256" key="2">
    <source>
        <dbReference type="ARBA" id="ARBA00022490"/>
    </source>
</evidence>
<gene>
    <name evidence="9" type="ORF">C8N29_1158</name>
</gene>
<evidence type="ECO:0000256" key="3">
    <source>
        <dbReference type="ARBA" id="ARBA00022801"/>
    </source>
</evidence>
<dbReference type="OrthoDB" id="9807767at2"/>
<sequence>MSALPLVLASSSESRRSLLARLGIEFSQDNPACDESQQADENSVDLALRLAMLKAKALANKYPCHLLIGSDQVADFRGQSLGKPLNHDNAVTQLRMFSGHAVDFYTGLALFNSHTQRLYTHVSHYRVYFRPLSTRQIERYLQKERPYHCAGSFKSEGLGICLFEKFEGDDPSSLVGLPLMQLVTFLQQEGYFSI</sequence>
<evidence type="ECO:0000256" key="4">
    <source>
        <dbReference type="ARBA" id="ARBA00023080"/>
    </source>
</evidence>
<keyword evidence="2 8" id="KW-0963">Cytoplasm</keyword>
<comment type="function">
    <text evidence="8">Nucleoside triphosphate pyrophosphatase. May have a dual role in cell division arrest and in preventing the incorporation of modified nucleotides into cellular nucleic acids.</text>
</comment>
<evidence type="ECO:0000313" key="9">
    <source>
        <dbReference type="EMBL" id="PTQ87923.1"/>
    </source>
</evidence>
<feature type="active site" description="Proton acceptor" evidence="8">
    <location>
        <position position="71"/>
    </location>
</feature>
<dbReference type="Pfam" id="PF02545">
    <property type="entry name" value="Maf"/>
    <property type="match status" value="1"/>
</dbReference>
<comment type="caution">
    <text evidence="9">The sequence shown here is derived from an EMBL/GenBank/DDBJ whole genome shotgun (WGS) entry which is preliminary data.</text>
</comment>
<evidence type="ECO:0000256" key="7">
    <source>
        <dbReference type="ARBA" id="ARBA00060749"/>
    </source>
</evidence>
<comment type="catalytic activity">
    <reaction evidence="8">
        <text>a 2'-deoxyribonucleoside 5'-triphosphate + H2O = a 2'-deoxyribonucleoside 5'-phosphate + diphosphate + H(+)</text>
        <dbReference type="Rhea" id="RHEA:44644"/>
        <dbReference type="ChEBI" id="CHEBI:15377"/>
        <dbReference type="ChEBI" id="CHEBI:15378"/>
        <dbReference type="ChEBI" id="CHEBI:33019"/>
        <dbReference type="ChEBI" id="CHEBI:61560"/>
        <dbReference type="ChEBI" id="CHEBI:65317"/>
        <dbReference type="EC" id="3.6.1.9"/>
    </reaction>
</comment>
<dbReference type="InterPro" id="IPR029001">
    <property type="entry name" value="ITPase-like_fam"/>
</dbReference>
<dbReference type="PIRSF" id="PIRSF006305">
    <property type="entry name" value="Maf"/>
    <property type="match status" value="1"/>
</dbReference>
<dbReference type="RefSeq" id="WP_107866534.1">
    <property type="nucleotide sequence ID" value="NZ_QAON01000015.1"/>
</dbReference>
<dbReference type="AlphaFoldDB" id="A0A2T5IVK5"/>
<keyword evidence="4 8" id="KW-0546">Nucleotide metabolism</keyword>
<comment type="caution">
    <text evidence="8">Lacks conserved residue(s) required for the propagation of feature annotation.</text>
</comment>
<organism evidence="9 10">
    <name type="scientific">Agitococcus lubricus</name>
    <dbReference type="NCBI Taxonomy" id="1077255"/>
    <lineage>
        <taxon>Bacteria</taxon>
        <taxon>Pseudomonadati</taxon>
        <taxon>Pseudomonadota</taxon>
        <taxon>Gammaproteobacteria</taxon>
        <taxon>Moraxellales</taxon>
        <taxon>Moraxellaceae</taxon>
        <taxon>Agitococcus</taxon>
    </lineage>
</organism>
<comment type="subcellular location">
    <subcellularLocation>
        <location evidence="1 8">Cytoplasm</location>
    </subcellularLocation>
</comment>
<proteinExistence type="inferred from homology"/>
<comment type="catalytic activity">
    <reaction evidence="5">
        <text>N(7)-methyl-GTP + H2O = N(7)-methyl-GMP + diphosphate + H(+)</text>
        <dbReference type="Rhea" id="RHEA:58744"/>
        <dbReference type="ChEBI" id="CHEBI:15377"/>
        <dbReference type="ChEBI" id="CHEBI:15378"/>
        <dbReference type="ChEBI" id="CHEBI:33019"/>
        <dbReference type="ChEBI" id="CHEBI:58285"/>
        <dbReference type="ChEBI" id="CHEBI:87133"/>
    </reaction>
</comment>
<reference evidence="9 10" key="1">
    <citation type="submission" date="2018-04" db="EMBL/GenBank/DDBJ databases">
        <title>Genomic Encyclopedia of Archaeal and Bacterial Type Strains, Phase II (KMG-II): from individual species to whole genera.</title>
        <authorList>
            <person name="Goeker M."/>
        </authorList>
    </citation>
    <scope>NUCLEOTIDE SEQUENCE [LARGE SCALE GENOMIC DNA]</scope>
    <source>
        <strain evidence="9 10">DSM 5822</strain>
    </source>
</reference>
<dbReference type="InterPro" id="IPR003697">
    <property type="entry name" value="Maf-like"/>
</dbReference>
<dbReference type="SUPFAM" id="SSF52972">
    <property type="entry name" value="ITPase-like"/>
    <property type="match status" value="1"/>
</dbReference>
<accession>A0A2T5IVK5</accession>
<dbReference type="NCBIfam" id="TIGR00172">
    <property type="entry name" value="maf"/>
    <property type="match status" value="1"/>
</dbReference>
<comment type="cofactor">
    <cofactor evidence="8">
        <name>a divalent metal cation</name>
        <dbReference type="ChEBI" id="CHEBI:60240"/>
    </cofactor>
</comment>
<evidence type="ECO:0000256" key="6">
    <source>
        <dbReference type="ARBA" id="ARBA00053369"/>
    </source>
</evidence>
<dbReference type="CDD" id="cd00555">
    <property type="entry name" value="Maf"/>
    <property type="match status" value="1"/>
</dbReference>
<dbReference type="FunFam" id="3.90.950.10:FF:000005">
    <property type="entry name" value="7-methyl-GTP pyrophosphatase"/>
    <property type="match status" value="1"/>
</dbReference>
<dbReference type="HAMAP" id="MF_00528">
    <property type="entry name" value="Maf"/>
    <property type="match status" value="1"/>
</dbReference>
<evidence type="ECO:0000256" key="8">
    <source>
        <dbReference type="HAMAP-Rule" id="MF_00528"/>
    </source>
</evidence>
<comment type="catalytic activity">
    <reaction evidence="8">
        <text>a ribonucleoside 5'-triphosphate + H2O = a ribonucleoside 5'-phosphate + diphosphate + H(+)</text>
        <dbReference type="Rhea" id="RHEA:23996"/>
        <dbReference type="ChEBI" id="CHEBI:15377"/>
        <dbReference type="ChEBI" id="CHEBI:15378"/>
        <dbReference type="ChEBI" id="CHEBI:33019"/>
        <dbReference type="ChEBI" id="CHEBI:58043"/>
        <dbReference type="ChEBI" id="CHEBI:61557"/>
        <dbReference type="EC" id="3.6.1.9"/>
    </reaction>
</comment>
<keyword evidence="3 8" id="KW-0378">Hydrolase</keyword>
<dbReference type="GO" id="GO:0005737">
    <property type="term" value="C:cytoplasm"/>
    <property type="evidence" value="ECO:0007669"/>
    <property type="project" value="UniProtKB-SubCell"/>
</dbReference>
<evidence type="ECO:0000256" key="5">
    <source>
        <dbReference type="ARBA" id="ARBA00050213"/>
    </source>
</evidence>
<comment type="similarity">
    <text evidence="7">Belongs to the Maf family. YceF subfamily.</text>
</comment>
<keyword evidence="10" id="KW-1185">Reference proteome</keyword>
<comment type="function">
    <text evidence="6">Nucleoside triphosphate pyrophosphatase that hydrolyzes 7-methyl-GTP (m(7)GTP). May have a dual role in cell division arrest and in preventing the incorporation of modified nucleotides into cellular nucleic acids.</text>
</comment>
<dbReference type="PANTHER" id="PTHR43213">
    <property type="entry name" value="BIFUNCTIONAL DTTP/UTP PYROPHOSPHATASE/METHYLTRANSFERASE PROTEIN-RELATED"/>
    <property type="match status" value="1"/>
</dbReference>
<evidence type="ECO:0000313" key="10">
    <source>
        <dbReference type="Proteomes" id="UP000244223"/>
    </source>
</evidence>